<dbReference type="EC" id="3.2.1.1" evidence="3"/>
<feature type="disulfide bond" evidence="5">
    <location>
        <begin position="171"/>
        <end position="186"/>
    </location>
</feature>
<evidence type="ECO:0000256" key="1">
    <source>
        <dbReference type="ARBA" id="ARBA00000548"/>
    </source>
</evidence>
<dbReference type="InterPro" id="IPR013780">
    <property type="entry name" value="Glyco_hydro_b"/>
</dbReference>
<dbReference type="InterPro" id="IPR044913">
    <property type="entry name" value="P_trefoil_dom_sf"/>
</dbReference>
<dbReference type="SUPFAM" id="SSF51011">
    <property type="entry name" value="Glycosyl hydrolase domain"/>
    <property type="match status" value="1"/>
</dbReference>
<dbReference type="Gene3D" id="2.60.40.1180">
    <property type="entry name" value="Golgi alpha-mannosidase II"/>
    <property type="match status" value="1"/>
</dbReference>
<protein>
    <recommendedName>
        <fullName evidence="3">alpha-amylase</fullName>
        <ecNumber evidence="3">3.2.1.1</ecNumber>
    </recommendedName>
</protein>
<dbReference type="PROSITE" id="PS51448">
    <property type="entry name" value="P_TREFOIL_2"/>
    <property type="match status" value="1"/>
</dbReference>
<name>A0ABP0FDB1_CLALP</name>
<evidence type="ECO:0000256" key="5">
    <source>
        <dbReference type="PROSITE-ProRule" id="PRU00779"/>
    </source>
</evidence>
<evidence type="ECO:0000313" key="7">
    <source>
        <dbReference type="EMBL" id="CAK8676423.1"/>
    </source>
</evidence>
<evidence type="ECO:0000259" key="6">
    <source>
        <dbReference type="PROSITE" id="PS51448"/>
    </source>
</evidence>
<evidence type="ECO:0000256" key="3">
    <source>
        <dbReference type="ARBA" id="ARBA00012595"/>
    </source>
</evidence>
<keyword evidence="4 5" id="KW-1015">Disulfide bond</keyword>
<reference evidence="8 9" key="1">
    <citation type="submission" date="2024-02" db="EMBL/GenBank/DDBJ databases">
        <authorList>
            <person name="Daric V."/>
            <person name="Darras S."/>
        </authorList>
    </citation>
    <scope>NUCLEOTIDE SEQUENCE [LARGE SCALE GENOMIC DNA]</scope>
</reference>
<evidence type="ECO:0000256" key="4">
    <source>
        <dbReference type="ARBA" id="ARBA00023157"/>
    </source>
</evidence>
<feature type="domain" description="P-type" evidence="6">
    <location>
        <begin position="160"/>
        <end position="203"/>
    </location>
</feature>
<dbReference type="PANTHER" id="PTHR43447">
    <property type="entry name" value="ALPHA-AMYLASE"/>
    <property type="match status" value="1"/>
</dbReference>
<organism evidence="8 9">
    <name type="scientific">Clavelina lepadiformis</name>
    <name type="common">Light-bulb sea squirt</name>
    <name type="synonym">Ascidia lepadiformis</name>
    <dbReference type="NCBI Taxonomy" id="159417"/>
    <lineage>
        <taxon>Eukaryota</taxon>
        <taxon>Metazoa</taxon>
        <taxon>Chordata</taxon>
        <taxon>Tunicata</taxon>
        <taxon>Ascidiacea</taxon>
        <taxon>Aplousobranchia</taxon>
        <taxon>Clavelinidae</taxon>
        <taxon>Clavelina</taxon>
    </lineage>
</organism>
<proteinExistence type="inferred from homology"/>
<comment type="caution">
    <text evidence="8">The sequence shown here is derived from an EMBL/GenBank/DDBJ whole genome shotgun (WGS) entry which is preliminary data.</text>
</comment>
<dbReference type="InterPro" id="IPR017853">
    <property type="entry name" value="GH"/>
</dbReference>
<dbReference type="CDD" id="cd00111">
    <property type="entry name" value="Trefoil"/>
    <property type="match status" value="1"/>
</dbReference>
<comment type="similarity">
    <text evidence="2">Belongs to the glycosyl hydrolase 13 family.</text>
</comment>
<dbReference type="EMBL" id="CAWYQH010000033">
    <property type="protein sequence ID" value="CAK8676423.1"/>
    <property type="molecule type" value="Genomic_DNA"/>
</dbReference>
<keyword evidence="9" id="KW-1185">Reference proteome</keyword>
<evidence type="ECO:0000313" key="9">
    <source>
        <dbReference type="Proteomes" id="UP001642483"/>
    </source>
</evidence>
<dbReference type="Pfam" id="PF00088">
    <property type="entry name" value="Trefoil"/>
    <property type="match status" value="1"/>
</dbReference>
<evidence type="ECO:0000313" key="8">
    <source>
        <dbReference type="EMBL" id="CAK8676425.1"/>
    </source>
</evidence>
<dbReference type="Gene3D" id="3.20.20.80">
    <property type="entry name" value="Glycosidases"/>
    <property type="match status" value="2"/>
</dbReference>
<dbReference type="SUPFAM" id="SSF57492">
    <property type="entry name" value="Trefoil"/>
    <property type="match status" value="1"/>
</dbReference>
<sequence>MFSNSDEGPPGSQRSVNADGSCDNGWVCEHRWRQIKNMAAFAAAAAGQSVQNWWGNGNQIAFSRGSKAFFAINKERYSLSQSLQTGMPSGDYCDVISGDFENNTCTGQCVTVDGSGYAYIYVSNNENPSLAIHVNAPCNCEEGDCSFNTVPPSTGGGDCTSCNNCSSKVDCGYMGVTQSECEASGCSWCPVSGGKDAWCIYTSDGSTGGGTGSSCSLRDSAKQDCGYMGIDQSECENGALAQWDPNFASGRAGIVHLFEWHWDTIADECETFLGPNKFAGVQISPPTENRIVDSRPWWERYQPISYILGTRSGDRAALQ</sequence>
<comment type="catalytic activity">
    <reaction evidence="1">
        <text>Endohydrolysis of (1-&gt;4)-alpha-D-glucosidic linkages in polysaccharides containing three or more (1-&gt;4)-alpha-linked D-glucose units.</text>
        <dbReference type="EC" id="3.2.1.1"/>
    </reaction>
</comment>
<accession>A0ABP0FDB1</accession>
<dbReference type="EMBL" id="CAWYQH010000033">
    <property type="protein sequence ID" value="CAK8676425.1"/>
    <property type="molecule type" value="Genomic_DNA"/>
</dbReference>
<dbReference type="InterPro" id="IPR031319">
    <property type="entry name" value="A-amylase_C"/>
</dbReference>
<dbReference type="InterPro" id="IPR000519">
    <property type="entry name" value="P_trefoil_dom"/>
</dbReference>
<dbReference type="Pfam" id="PF02806">
    <property type="entry name" value="Alpha-amylase_C"/>
    <property type="match status" value="1"/>
</dbReference>
<dbReference type="Proteomes" id="UP001642483">
    <property type="component" value="Unassembled WGS sequence"/>
</dbReference>
<comment type="caution">
    <text evidence="5">Lacks conserved residue(s) required for the propagation of feature annotation.</text>
</comment>
<dbReference type="InterPro" id="IPR006048">
    <property type="entry name" value="A-amylase/branching_C"/>
</dbReference>
<dbReference type="SUPFAM" id="SSF51445">
    <property type="entry name" value="(Trans)glycosidases"/>
    <property type="match status" value="1"/>
</dbReference>
<evidence type="ECO:0000256" key="2">
    <source>
        <dbReference type="ARBA" id="ARBA00008061"/>
    </source>
</evidence>
<gene>
    <name evidence="7" type="ORF">CVLEPA_LOCUS5886</name>
    <name evidence="8" type="ORF">CVLEPA_LOCUS5888</name>
</gene>
<dbReference type="Gene3D" id="4.10.110.10">
    <property type="entry name" value="Spasmolytic Protein, domain 1"/>
    <property type="match status" value="1"/>
</dbReference>
<dbReference type="SMART" id="SM00632">
    <property type="entry name" value="Aamy_C"/>
    <property type="match status" value="1"/>
</dbReference>